<dbReference type="Proteomes" id="UP000241474">
    <property type="component" value="Segment"/>
</dbReference>
<protein>
    <submittedName>
        <fullName evidence="2">Putative membrane protein</fullName>
    </submittedName>
</protein>
<proteinExistence type="predicted"/>
<name>A0A0G2Y1G2_MIMIV</name>
<accession>A0A0G2Y1G2</accession>
<evidence type="ECO:0000313" key="2">
    <source>
        <dbReference type="EMBL" id="AKI79500.1"/>
    </source>
</evidence>
<evidence type="ECO:0000256" key="1">
    <source>
        <dbReference type="SAM" id="Phobius"/>
    </source>
</evidence>
<feature type="transmembrane region" description="Helical" evidence="1">
    <location>
        <begin position="116"/>
        <end position="142"/>
    </location>
</feature>
<feature type="transmembrane region" description="Helical" evidence="1">
    <location>
        <begin position="65"/>
        <end position="85"/>
    </location>
</feature>
<organism evidence="2 3">
    <name type="scientific">Acanthamoeba polyphaga mimivirus</name>
    <name type="common">APMV</name>
    <dbReference type="NCBI Taxonomy" id="212035"/>
    <lineage>
        <taxon>Viruses</taxon>
        <taxon>Varidnaviria</taxon>
        <taxon>Bamfordvirae</taxon>
        <taxon>Nucleocytoviricota</taxon>
        <taxon>Megaviricetes</taxon>
        <taxon>Imitervirales</taxon>
        <taxon>Mimiviridae</taxon>
        <taxon>Megamimivirinae</taxon>
        <taxon>Mimivirus</taxon>
        <taxon>Mimivirus bradfordmassiliense</taxon>
    </lineage>
</organism>
<reference evidence="2 3" key="1">
    <citation type="submission" date="2014-10" db="EMBL/GenBank/DDBJ databases">
        <title>Pan-genome analysis of Brazilian lineage A amoebal mimiviruses.</title>
        <authorList>
            <person name="Assis F.L."/>
            <person name="Abrahao J.S."/>
            <person name="Kroon E.G."/>
            <person name="Dornas F.P."/>
            <person name="Andrade K.R."/>
            <person name="Borato P.V.M."/>
            <person name="Pilotto M.R."/>
            <person name="Benamar S."/>
            <person name="LaScola B."/>
            <person name="Colson P."/>
        </authorList>
    </citation>
    <scope>NUCLEOTIDE SEQUENCE [LARGE SCALE GENOMIC DNA]</scope>
    <source>
        <strain evidence="2 3">Oyster</strain>
    </source>
</reference>
<keyword evidence="1" id="KW-1133">Transmembrane helix</keyword>
<sequence>MNNIGHHNYDVIWKSYSQFIVGIILFLSGYHVNLTIMHIILSIICVDICLVFNKMLSKSILHLPVFAFSLGIIYQYVVGTIFAYNSIMDDMFKISIIMFGGLVLCAFFIETKNNNIFVISSLFYVVIVILTTIFVQFTYILFYNFVSHYLFIALYTLLSYIIVTLFVTDTIIESYTVIKNHHIHPNIYAFKLFIELVKRVMVFSIIVSIVSTQF</sequence>
<feature type="transmembrane region" description="Helical" evidence="1">
    <location>
        <begin position="148"/>
        <end position="167"/>
    </location>
</feature>
<keyword evidence="1" id="KW-0472">Membrane</keyword>
<evidence type="ECO:0000313" key="3">
    <source>
        <dbReference type="Proteomes" id="UP000241474"/>
    </source>
</evidence>
<feature type="transmembrane region" description="Helical" evidence="1">
    <location>
        <begin position="91"/>
        <end position="109"/>
    </location>
</feature>
<keyword evidence="1" id="KW-0812">Transmembrane</keyword>
<feature type="transmembrane region" description="Helical" evidence="1">
    <location>
        <begin position="188"/>
        <end position="210"/>
    </location>
</feature>
<organismHost>
    <name type="scientific">Acanthamoeba polyphaga</name>
    <name type="common">Amoeba</name>
    <dbReference type="NCBI Taxonomy" id="5757"/>
</organismHost>
<dbReference type="EMBL" id="KM982401">
    <property type="protein sequence ID" value="AKI79500.1"/>
    <property type="molecule type" value="Genomic_DNA"/>
</dbReference>